<protein>
    <submittedName>
        <fullName evidence="1">Uncharacterized protein</fullName>
    </submittedName>
</protein>
<keyword evidence="2" id="KW-1185">Reference proteome</keyword>
<name>A0ACC2GE92_DALPE</name>
<evidence type="ECO:0000313" key="1">
    <source>
        <dbReference type="EMBL" id="KAJ8001923.1"/>
    </source>
</evidence>
<sequence length="282" mass="31775">MKPSAGGEWIEYLKLFYGTKMMLVTSLGFLMIHFTIHCSCLTTCSRKSNNNLKDYHECNGFSGEQTLLEYMFTPKDDRAMHTILIVAWNKVGTGETVLEYNNNRITSAPGFQFAVPDWNDTNYNVSMLLTNTKMTDMGKYKCQVYTDMGPAYVATATISLIVTDNLKHNREYYGVSGEQTLLEYVFTPNNDGIKLTTTIVSWNKVGTGETVLEYNNNRITSAPGFQFAVPDWNYTNYNVSMLLTNTTMTDMGKYKCQVHTDGGPYYDTTATISLIVTVNSNP</sequence>
<reference evidence="1" key="1">
    <citation type="submission" date="2021-05" db="EMBL/GenBank/DDBJ databases">
        <authorList>
            <person name="Pan Q."/>
            <person name="Jouanno E."/>
            <person name="Zahm M."/>
            <person name="Klopp C."/>
            <person name="Cabau C."/>
            <person name="Louis A."/>
            <person name="Berthelot C."/>
            <person name="Parey E."/>
            <person name="Roest Crollius H."/>
            <person name="Montfort J."/>
            <person name="Robinson-Rechavi M."/>
            <person name="Bouchez O."/>
            <person name="Lampietro C."/>
            <person name="Lopez Roques C."/>
            <person name="Donnadieu C."/>
            <person name="Postlethwait J."/>
            <person name="Bobe J."/>
            <person name="Dillon D."/>
            <person name="Chandos A."/>
            <person name="von Hippel F."/>
            <person name="Guiguen Y."/>
        </authorList>
    </citation>
    <scope>NUCLEOTIDE SEQUENCE</scope>
    <source>
        <strain evidence="1">YG-Jan2019</strain>
    </source>
</reference>
<accession>A0ACC2GE92</accession>
<gene>
    <name evidence="1" type="ORF">DPEC_G00174450</name>
</gene>
<proteinExistence type="predicted"/>
<dbReference type="Proteomes" id="UP001157502">
    <property type="component" value="Chromosome 14"/>
</dbReference>
<comment type="caution">
    <text evidence="1">The sequence shown here is derived from an EMBL/GenBank/DDBJ whole genome shotgun (WGS) entry which is preliminary data.</text>
</comment>
<evidence type="ECO:0000313" key="2">
    <source>
        <dbReference type="Proteomes" id="UP001157502"/>
    </source>
</evidence>
<organism evidence="1 2">
    <name type="scientific">Dallia pectoralis</name>
    <name type="common">Alaska blackfish</name>
    <dbReference type="NCBI Taxonomy" id="75939"/>
    <lineage>
        <taxon>Eukaryota</taxon>
        <taxon>Metazoa</taxon>
        <taxon>Chordata</taxon>
        <taxon>Craniata</taxon>
        <taxon>Vertebrata</taxon>
        <taxon>Euteleostomi</taxon>
        <taxon>Actinopterygii</taxon>
        <taxon>Neopterygii</taxon>
        <taxon>Teleostei</taxon>
        <taxon>Protacanthopterygii</taxon>
        <taxon>Esociformes</taxon>
        <taxon>Umbridae</taxon>
        <taxon>Dallia</taxon>
    </lineage>
</organism>
<dbReference type="EMBL" id="CM055741">
    <property type="protein sequence ID" value="KAJ8001923.1"/>
    <property type="molecule type" value="Genomic_DNA"/>
</dbReference>